<dbReference type="Gene3D" id="3.10.20.30">
    <property type="match status" value="1"/>
</dbReference>
<dbReference type="SUPFAM" id="SSF54292">
    <property type="entry name" value="2Fe-2S ferredoxin-like"/>
    <property type="match status" value="1"/>
</dbReference>
<keyword evidence="3" id="KW-0001">2Fe-2S</keyword>
<dbReference type="STRING" id="49186.SAMN05421647_102189"/>
<evidence type="ECO:0000256" key="3">
    <source>
        <dbReference type="ARBA" id="ARBA00022714"/>
    </source>
</evidence>
<evidence type="ECO:0000313" key="12">
    <source>
        <dbReference type="Proteomes" id="UP000186895"/>
    </source>
</evidence>
<dbReference type="GO" id="GO:0010124">
    <property type="term" value="P:phenylacetate catabolic process"/>
    <property type="evidence" value="ECO:0007669"/>
    <property type="project" value="InterPro"/>
</dbReference>
<evidence type="ECO:0000256" key="6">
    <source>
        <dbReference type="ARBA" id="ARBA00023002"/>
    </source>
</evidence>
<dbReference type="GO" id="GO:0050660">
    <property type="term" value="F:flavin adenine dinucleotide binding"/>
    <property type="evidence" value="ECO:0007669"/>
    <property type="project" value="TreeGrafter"/>
</dbReference>
<organism evidence="11 12">
    <name type="scientific">Marinobacterium stanieri</name>
    <dbReference type="NCBI Taxonomy" id="49186"/>
    <lineage>
        <taxon>Bacteria</taxon>
        <taxon>Pseudomonadati</taxon>
        <taxon>Pseudomonadota</taxon>
        <taxon>Gammaproteobacteria</taxon>
        <taxon>Oceanospirillales</taxon>
        <taxon>Oceanospirillaceae</taxon>
        <taxon>Marinobacterium</taxon>
    </lineage>
</organism>
<dbReference type="eggNOG" id="COG1018">
    <property type="taxonomic scope" value="Bacteria"/>
</dbReference>
<keyword evidence="5" id="KW-0274">FAD</keyword>
<keyword evidence="6" id="KW-0560">Oxidoreductase</keyword>
<dbReference type="InterPro" id="IPR017927">
    <property type="entry name" value="FAD-bd_FR_type"/>
</dbReference>
<dbReference type="Pfam" id="PF00175">
    <property type="entry name" value="NAD_binding_1"/>
    <property type="match status" value="1"/>
</dbReference>
<dbReference type="Gene3D" id="3.40.50.80">
    <property type="entry name" value="Nucleotide-binding domain of ferredoxin-NADP reductase (FNR) module"/>
    <property type="match status" value="1"/>
</dbReference>
<keyword evidence="7" id="KW-0408">Iron</keyword>
<dbReference type="PROSITE" id="PS00197">
    <property type="entry name" value="2FE2S_FER_1"/>
    <property type="match status" value="1"/>
</dbReference>
<dbReference type="RefSeq" id="WP_076461549.1">
    <property type="nucleotide sequence ID" value="NZ_FTMN01000002.1"/>
</dbReference>
<dbReference type="InterPro" id="IPR001041">
    <property type="entry name" value="2Fe-2S_ferredoxin-type"/>
</dbReference>
<dbReference type="GO" id="GO:0051537">
    <property type="term" value="F:2 iron, 2 sulfur cluster binding"/>
    <property type="evidence" value="ECO:0007669"/>
    <property type="project" value="UniProtKB-KW"/>
</dbReference>
<evidence type="ECO:0000256" key="7">
    <source>
        <dbReference type="ARBA" id="ARBA00023004"/>
    </source>
</evidence>
<evidence type="ECO:0000256" key="4">
    <source>
        <dbReference type="ARBA" id="ARBA00022723"/>
    </source>
</evidence>
<dbReference type="InterPro" id="IPR017938">
    <property type="entry name" value="Riboflavin_synthase-like_b-brl"/>
</dbReference>
<dbReference type="InterPro" id="IPR001433">
    <property type="entry name" value="OxRdtase_FAD/NAD-bd"/>
</dbReference>
<reference evidence="11 12" key="1">
    <citation type="submission" date="2017-01" db="EMBL/GenBank/DDBJ databases">
        <authorList>
            <person name="Mah S.A."/>
            <person name="Swanson W.J."/>
            <person name="Moy G.W."/>
            <person name="Vacquier V.D."/>
        </authorList>
    </citation>
    <scope>NUCLEOTIDE SEQUENCE [LARGE SCALE GENOMIC DNA]</scope>
    <source>
        <strain evidence="11 12">DSM 7027</strain>
    </source>
</reference>
<dbReference type="InterPro" id="IPR012675">
    <property type="entry name" value="Beta-grasp_dom_sf"/>
</dbReference>
<keyword evidence="2" id="KW-0285">Flavoprotein</keyword>
<dbReference type="Gene3D" id="2.40.30.10">
    <property type="entry name" value="Translation factors"/>
    <property type="match status" value="1"/>
</dbReference>
<dbReference type="PROSITE" id="PS51085">
    <property type="entry name" value="2FE2S_FER_2"/>
    <property type="match status" value="1"/>
</dbReference>
<sequence>MSDTNFYTLKIAEVQPETDSAISVTFAVPEELTEKFNFIQGQFLTLRAMIDGEDVRRSYSICSGVTDGKMRVGIKRVDGGKFSNYANDHFKPGMDIEVMPPQGSFYTELKPDNAKNYMCIAAGSGITPMISIMKSVLDIEPNSRVTLIYGNQRSNTVMFKDELNFVKNRYLDRFQWINIMDYEDQGADLLNGRIDNKKGYALQKAGLIDIKNTDEAFICGPEAMMTEVSRGFRMEGLSDDQIHYELFASSSADAQATLEKAQARVAQYGEEKMSKVTVVADGRSVMFDLATVGQNILDAGMDVGMDLPYSCKGGVCSTCKCKLVKGEVEMDISHGLEPHEIEAGYVLSCQAHPISDEVVLDFDQRN</sequence>
<dbReference type="InterPro" id="IPR008333">
    <property type="entry name" value="Cbr1-like_FAD-bd_dom"/>
</dbReference>
<evidence type="ECO:0000256" key="1">
    <source>
        <dbReference type="ARBA" id="ARBA00001974"/>
    </source>
</evidence>
<dbReference type="CDD" id="cd06214">
    <property type="entry name" value="PA_degradation_oxidoreductase_like"/>
    <property type="match status" value="1"/>
</dbReference>
<comment type="cofactor">
    <cofactor evidence="1">
        <name>FAD</name>
        <dbReference type="ChEBI" id="CHEBI:57692"/>
    </cofactor>
</comment>
<dbReference type="InterPro" id="IPR039261">
    <property type="entry name" value="FNR_nucleotide-bd"/>
</dbReference>
<keyword evidence="12" id="KW-1185">Reference proteome</keyword>
<dbReference type="EMBL" id="FTMN01000002">
    <property type="protein sequence ID" value="SIQ10424.1"/>
    <property type="molecule type" value="Genomic_DNA"/>
</dbReference>
<evidence type="ECO:0000256" key="5">
    <source>
        <dbReference type="ARBA" id="ARBA00022827"/>
    </source>
</evidence>
<protein>
    <submittedName>
        <fullName evidence="11">Ring-1,2-phenylacetyl-CoA epoxidase subunit PaaE</fullName>
    </submittedName>
</protein>
<evidence type="ECO:0000313" key="11">
    <source>
        <dbReference type="EMBL" id="SIQ10424.1"/>
    </source>
</evidence>
<dbReference type="InterPro" id="IPR036010">
    <property type="entry name" value="2Fe-2S_ferredoxin-like_sf"/>
</dbReference>
<dbReference type="NCBIfam" id="TIGR02160">
    <property type="entry name" value="PA_CoA_Oxy5"/>
    <property type="match status" value="1"/>
</dbReference>
<dbReference type="AlphaFoldDB" id="A0A1N6Q176"/>
<proteinExistence type="predicted"/>
<feature type="domain" description="FAD-binding FR-type" evidence="10">
    <location>
        <begin position="4"/>
        <end position="108"/>
    </location>
</feature>
<dbReference type="InterPro" id="IPR011884">
    <property type="entry name" value="PaaE"/>
</dbReference>
<evidence type="ECO:0000256" key="2">
    <source>
        <dbReference type="ARBA" id="ARBA00022630"/>
    </source>
</evidence>
<evidence type="ECO:0000259" key="10">
    <source>
        <dbReference type="PROSITE" id="PS51384"/>
    </source>
</evidence>
<dbReference type="CDD" id="cd00207">
    <property type="entry name" value="fer2"/>
    <property type="match status" value="1"/>
</dbReference>
<dbReference type="PROSITE" id="PS51384">
    <property type="entry name" value="FAD_FR"/>
    <property type="match status" value="1"/>
</dbReference>
<keyword evidence="8" id="KW-0411">Iron-sulfur</keyword>
<dbReference type="SUPFAM" id="SSF63380">
    <property type="entry name" value="Riboflavin synthase domain-like"/>
    <property type="match status" value="1"/>
</dbReference>
<dbReference type="Pfam" id="PF00970">
    <property type="entry name" value="FAD_binding_6"/>
    <property type="match status" value="1"/>
</dbReference>
<dbReference type="InterPro" id="IPR006058">
    <property type="entry name" value="2Fe2S_fd_BS"/>
</dbReference>
<dbReference type="SUPFAM" id="SSF52343">
    <property type="entry name" value="Ferredoxin reductase-like, C-terminal NADP-linked domain"/>
    <property type="match status" value="1"/>
</dbReference>
<dbReference type="InterPro" id="IPR050415">
    <property type="entry name" value="MRET"/>
</dbReference>
<dbReference type="GO" id="GO:0016491">
    <property type="term" value="F:oxidoreductase activity"/>
    <property type="evidence" value="ECO:0007669"/>
    <property type="project" value="UniProtKB-KW"/>
</dbReference>
<name>A0A1N6Q176_9GAMM</name>
<keyword evidence="4" id="KW-0479">Metal-binding</keyword>
<dbReference type="Pfam" id="PF00111">
    <property type="entry name" value="Fer2"/>
    <property type="match status" value="1"/>
</dbReference>
<evidence type="ECO:0000259" key="9">
    <source>
        <dbReference type="PROSITE" id="PS51085"/>
    </source>
</evidence>
<feature type="domain" description="2Fe-2S ferredoxin-type" evidence="9">
    <location>
        <begin position="274"/>
        <end position="366"/>
    </location>
</feature>
<dbReference type="PRINTS" id="PR00410">
    <property type="entry name" value="PHEHYDRXLASE"/>
</dbReference>
<dbReference type="PANTHER" id="PTHR47354">
    <property type="entry name" value="NADH OXIDOREDUCTASE HCR"/>
    <property type="match status" value="1"/>
</dbReference>
<dbReference type="Proteomes" id="UP000186895">
    <property type="component" value="Unassembled WGS sequence"/>
</dbReference>
<accession>A0A1N6Q176</accession>
<dbReference type="PANTHER" id="PTHR47354:SF8">
    <property type="entry name" value="1,2-PHENYLACETYL-COA EPOXIDASE, SUBUNIT E"/>
    <property type="match status" value="1"/>
</dbReference>
<evidence type="ECO:0000256" key="8">
    <source>
        <dbReference type="ARBA" id="ARBA00023014"/>
    </source>
</evidence>
<gene>
    <name evidence="11" type="ORF">SAMN05421647_102189</name>
</gene>
<dbReference type="GO" id="GO:0046872">
    <property type="term" value="F:metal ion binding"/>
    <property type="evidence" value="ECO:0007669"/>
    <property type="project" value="UniProtKB-KW"/>
</dbReference>